<dbReference type="EMBL" id="CAJNIZ010046484">
    <property type="protein sequence ID" value="CAE7749558.1"/>
    <property type="molecule type" value="Genomic_DNA"/>
</dbReference>
<accession>A0A812XZK7</accession>
<dbReference type="Proteomes" id="UP000649617">
    <property type="component" value="Unassembled WGS sequence"/>
</dbReference>
<dbReference type="Gene3D" id="2.60.120.620">
    <property type="entry name" value="q2cbj1_9rhob like domain"/>
    <property type="match status" value="1"/>
</dbReference>
<evidence type="ECO:0000313" key="2">
    <source>
        <dbReference type="EMBL" id="CAE7749558.1"/>
    </source>
</evidence>
<dbReference type="SUPFAM" id="SSF51197">
    <property type="entry name" value="Clavaminate synthase-like"/>
    <property type="match status" value="1"/>
</dbReference>
<proteinExistence type="predicted"/>
<protein>
    <submittedName>
        <fullName evidence="2">Uncharacterized protein</fullName>
    </submittedName>
</protein>
<keyword evidence="3" id="KW-1185">Reference proteome</keyword>
<feature type="coiled-coil region" evidence="1">
    <location>
        <begin position="134"/>
        <end position="231"/>
    </location>
</feature>
<dbReference type="PANTHER" id="PTHR31630:SF6">
    <property type="entry name" value="PHYTANOYL-COA DIOXYGENASE-RELATED"/>
    <property type="match status" value="1"/>
</dbReference>
<evidence type="ECO:0000313" key="3">
    <source>
        <dbReference type="Proteomes" id="UP000649617"/>
    </source>
</evidence>
<sequence>ICVLAMLLSTASAARHDVMRVQQHRASAEAEGKMVPREINLALRRAQKSAQERLVDLEKAEATASAAKENAASAATTKMSLMEDVKAKTTQQQAQVERSRQAMTDAEEAASKHLNHAGDFEDALAKWNGFSKDVEGMQENVTRMEDKLDAKTRERDAAEEDMMGKKGVVLSANKMKDEAAKAAADADQEAQKAQQELRSLQATFDKAVFKAAKAEAESKEADGVARNAKNDHDDGKRTVELIQKLRMAVEAFYGAVDEFAYSDAPTGQSEVVKDPQLRAAYEKYNDMATIFAELHKFSPDTYQKVKPSLEEINRNYQESIATKCDPTGELSDEDGEPLPGFEEHCETEKWRMRPPARFLKFTEVAKARLQAVDGKILVAIVLPPAMDTCVPVVELAPPRFDVDTQKHEFCAYLEEHGYAVVADVASCADVATARSLMWDFLEAFPQTKVRRDDVKTWDDRYDWLPNPSNGILHGFGFGQSDFMWHLRLLPKVKAAFAAIWRTDDLLVSFDGGNIFRPWRYKRDWLTAGGWFHCDQNARFEDSKGKVCVQGLVTLFDANAESGGLVVIPGSHRCHEAICKRSVLAKRAGDFVPIALDDPILKQGAVLLRAQAGDLLLWDSRTVHCNTPSLTASEVEVDPVPRPDGWQPIRQVGYVCMTPRKFASREVLEKRKDAFVNNGSTSHWPHKFVSGGYPLPTAVPNDPQKISE</sequence>
<dbReference type="PANTHER" id="PTHR31630">
    <property type="entry name" value="PHYTANOYL-COA DIOXYGENASE-RELATED-RELATED"/>
    <property type="match status" value="1"/>
</dbReference>
<feature type="non-terminal residue" evidence="2">
    <location>
        <position position="707"/>
    </location>
</feature>
<name>A0A812XZK7_SYMPI</name>
<evidence type="ECO:0000256" key="1">
    <source>
        <dbReference type="SAM" id="Coils"/>
    </source>
</evidence>
<reference evidence="2" key="1">
    <citation type="submission" date="2021-02" db="EMBL/GenBank/DDBJ databases">
        <authorList>
            <person name="Dougan E. K."/>
            <person name="Rhodes N."/>
            <person name="Thang M."/>
            <person name="Chan C."/>
        </authorList>
    </citation>
    <scope>NUCLEOTIDE SEQUENCE</scope>
</reference>
<organism evidence="2 3">
    <name type="scientific">Symbiodinium pilosum</name>
    <name type="common">Dinoflagellate</name>
    <dbReference type="NCBI Taxonomy" id="2952"/>
    <lineage>
        <taxon>Eukaryota</taxon>
        <taxon>Sar</taxon>
        <taxon>Alveolata</taxon>
        <taxon>Dinophyceae</taxon>
        <taxon>Suessiales</taxon>
        <taxon>Symbiodiniaceae</taxon>
        <taxon>Symbiodinium</taxon>
    </lineage>
</organism>
<comment type="caution">
    <text evidence="2">The sequence shown here is derived from an EMBL/GenBank/DDBJ whole genome shotgun (WGS) entry which is preliminary data.</text>
</comment>
<dbReference type="AlphaFoldDB" id="A0A812XZK7"/>
<dbReference type="InterPro" id="IPR008775">
    <property type="entry name" value="Phytyl_CoA_dOase-like"/>
</dbReference>
<feature type="non-terminal residue" evidence="2">
    <location>
        <position position="1"/>
    </location>
</feature>
<dbReference type="Pfam" id="PF05721">
    <property type="entry name" value="PhyH"/>
    <property type="match status" value="1"/>
</dbReference>
<dbReference type="OrthoDB" id="445007at2759"/>
<keyword evidence="1" id="KW-0175">Coiled coil</keyword>
<gene>
    <name evidence="2" type="ORF">SPIL2461_LOCUS21684</name>
</gene>
<feature type="coiled-coil region" evidence="1">
    <location>
        <begin position="40"/>
        <end position="77"/>
    </location>
</feature>